<feature type="binding site" evidence="3">
    <location>
        <position position="129"/>
    </location>
    <ligand>
        <name>a divalent metal cation</name>
        <dbReference type="ChEBI" id="CHEBI:60240"/>
        <label>2</label>
    </ligand>
</feature>
<feature type="binding site" evidence="3">
    <location>
        <position position="9"/>
    </location>
    <ligand>
        <name>a divalent metal cation</name>
        <dbReference type="ChEBI" id="CHEBI:60240"/>
        <label>1</label>
    </ligand>
</feature>
<evidence type="ECO:0000313" key="5">
    <source>
        <dbReference type="Proteomes" id="UP001256711"/>
    </source>
</evidence>
<accession>A0AAW8U2B8</accession>
<comment type="caution">
    <text evidence="4">The sequence shown here is derived from an EMBL/GenBank/DDBJ whole genome shotgun (WGS) entry which is preliminary data.</text>
</comment>
<evidence type="ECO:0000256" key="1">
    <source>
        <dbReference type="ARBA" id="ARBA00022723"/>
    </source>
</evidence>
<dbReference type="PROSITE" id="PS01137">
    <property type="entry name" value="TATD_1"/>
    <property type="match status" value="1"/>
</dbReference>
<protein>
    <submittedName>
        <fullName evidence="4">TatD family hydrolase</fullName>
    </submittedName>
</protein>
<dbReference type="GO" id="GO:0005829">
    <property type="term" value="C:cytosol"/>
    <property type="evidence" value="ECO:0007669"/>
    <property type="project" value="TreeGrafter"/>
</dbReference>
<dbReference type="AlphaFoldDB" id="A0AAW8U2B8"/>
<proteinExistence type="predicted"/>
<dbReference type="Pfam" id="PF01026">
    <property type="entry name" value="TatD_DNase"/>
    <property type="match status" value="1"/>
</dbReference>
<dbReference type="Proteomes" id="UP001256711">
    <property type="component" value="Unassembled WGS sequence"/>
</dbReference>
<gene>
    <name evidence="4" type="ORF">P7H43_06510</name>
</gene>
<dbReference type="GO" id="GO:0016788">
    <property type="term" value="F:hydrolase activity, acting on ester bonds"/>
    <property type="evidence" value="ECO:0007669"/>
    <property type="project" value="InterPro"/>
</dbReference>
<feature type="binding site" evidence="3">
    <location>
        <position position="93"/>
    </location>
    <ligand>
        <name>a divalent metal cation</name>
        <dbReference type="ChEBI" id="CHEBI:60240"/>
        <label>1</label>
    </ligand>
</feature>
<dbReference type="PANTHER" id="PTHR46124">
    <property type="entry name" value="D-AMINOACYL-TRNA DEACYLASE"/>
    <property type="match status" value="1"/>
</dbReference>
<evidence type="ECO:0000256" key="3">
    <source>
        <dbReference type="PIRSR" id="PIRSR005902-1"/>
    </source>
</evidence>
<sequence length="261" mass="29245">MKIFDSHTHLNAEQFNGEEAQIVSQAQALGVTEMAVVGFDTPTIAKTLELNQQFPGVYSIIGWHPTEAGSYTSEIERTLEKQLTLPKVVALGEIGLDYYWMEDPKDVQERIFRRQIAIAKEHNLPISIHTRDATPDTYRILKDEGVPARGGIMHSFSGDLEWAQRFLDLGMHVSFSGVVTFKKALDVQEAAAGVPLERLLVETDAPYLAPVPYRGKRNEPGYTRYVVEKIAELREMTPEDVAAITRKNALTLFGLDKELDS</sequence>
<dbReference type="InterPro" id="IPR001130">
    <property type="entry name" value="TatD-like"/>
</dbReference>
<dbReference type="PROSITE" id="PS01091">
    <property type="entry name" value="TATD_3"/>
    <property type="match status" value="1"/>
</dbReference>
<evidence type="ECO:0000313" key="4">
    <source>
        <dbReference type="EMBL" id="MDT2810128.1"/>
    </source>
</evidence>
<organism evidence="4 5">
    <name type="scientific">Enterococcus asini</name>
    <dbReference type="NCBI Taxonomy" id="57732"/>
    <lineage>
        <taxon>Bacteria</taxon>
        <taxon>Bacillati</taxon>
        <taxon>Bacillota</taxon>
        <taxon>Bacilli</taxon>
        <taxon>Lactobacillales</taxon>
        <taxon>Enterococcaceae</taxon>
        <taxon>Enterococcus</taxon>
    </lineage>
</organism>
<dbReference type="EMBL" id="JARQBJ010000003">
    <property type="protein sequence ID" value="MDT2810128.1"/>
    <property type="molecule type" value="Genomic_DNA"/>
</dbReference>
<dbReference type="NCBIfam" id="TIGR00010">
    <property type="entry name" value="YchF/TatD family DNA exonuclease"/>
    <property type="match status" value="1"/>
</dbReference>
<dbReference type="GO" id="GO:0004536">
    <property type="term" value="F:DNA nuclease activity"/>
    <property type="evidence" value="ECO:0007669"/>
    <property type="project" value="InterPro"/>
</dbReference>
<dbReference type="SUPFAM" id="SSF51556">
    <property type="entry name" value="Metallo-dependent hydrolases"/>
    <property type="match status" value="1"/>
</dbReference>
<dbReference type="RefSeq" id="WP_311835333.1">
    <property type="nucleotide sequence ID" value="NZ_JARQBJ010000003.1"/>
</dbReference>
<dbReference type="CDD" id="cd01310">
    <property type="entry name" value="TatD_DNAse"/>
    <property type="match status" value="1"/>
</dbReference>
<dbReference type="InterPro" id="IPR032466">
    <property type="entry name" value="Metal_Hydrolase"/>
</dbReference>
<evidence type="ECO:0000256" key="2">
    <source>
        <dbReference type="ARBA" id="ARBA00022801"/>
    </source>
</evidence>
<dbReference type="Gene3D" id="3.20.20.140">
    <property type="entry name" value="Metal-dependent hydrolases"/>
    <property type="match status" value="1"/>
</dbReference>
<dbReference type="PANTHER" id="PTHR46124:SF2">
    <property type="entry name" value="D-AMINOACYL-TRNA DEACYLASE"/>
    <property type="match status" value="1"/>
</dbReference>
<dbReference type="InterPro" id="IPR015991">
    <property type="entry name" value="TatD/YcfH-like"/>
</dbReference>
<feature type="binding site" evidence="3">
    <location>
        <position position="7"/>
    </location>
    <ligand>
        <name>a divalent metal cation</name>
        <dbReference type="ChEBI" id="CHEBI:60240"/>
        <label>1</label>
    </ligand>
</feature>
<keyword evidence="2 4" id="KW-0378">Hydrolase</keyword>
<name>A0AAW8U2B8_9ENTE</name>
<feature type="binding site" evidence="3">
    <location>
        <position position="204"/>
    </location>
    <ligand>
        <name>a divalent metal cation</name>
        <dbReference type="ChEBI" id="CHEBI:60240"/>
        <label>1</label>
    </ligand>
</feature>
<feature type="binding site" evidence="3">
    <location>
        <position position="154"/>
    </location>
    <ligand>
        <name>a divalent metal cation</name>
        <dbReference type="ChEBI" id="CHEBI:60240"/>
        <label>2</label>
    </ligand>
</feature>
<dbReference type="InterPro" id="IPR018228">
    <property type="entry name" value="DNase_TatD-rel_CS"/>
</dbReference>
<dbReference type="GO" id="GO:0046872">
    <property type="term" value="F:metal ion binding"/>
    <property type="evidence" value="ECO:0007669"/>
    <property type="project" value="UniProtKB-KW"/>
</dbReference>
<dbReference type="FunFam" id="3.20.20.140:FF:000005">
    <property type="entry name" value="TatD family hydrolase"/>
    <property type="match status" value="1"/>
</dbReference>
<keyword evidence="1 3" id="KW-0479">Metal-binding</keyword>
<reference evidence="4" key="1">
    <citation type="submission" date="2023-03" db="EMBL/GenBank/DDBJ databases">
        <authorList>
            <person name="Shen W."/>
            <person name="Cai J."/>
        </authorList>
    </citation>
    <scope>NUCLEOTIDE SEQUENCE</scope>
    <source>
        <strain evidence="4">B226-2</strain>
    </source>
</reference>
<dbReference type="PIRSF" id="PIRSF005902">
    <property type="entry name" value="DNase_TatD"/>
    <property type="match status" value="1"/>
</dbReference>